<gene>
    <name evidence="1" type="ORF">RDV89_14060</name>
</gene>
<comment type="caution">
    <text evidence="1">The sequence shown here is derived from an EMBL/GenBank/DDBJ whole genome shotgun (WGS) entry which is preliminary data.</text>
</comment>
<organism evidence="1 2">
    <name type="scientific">Nocardioides imazamoxiresistens</name>
    <dbReference type="NCBI Taxonomy" id="3231893"/>
    <lineage>
        <taxon>Bacteria</taxon>
        <taxon>Bacillati</taxon>
        <taxon>Actinomycetota</taxon>
        <taxon>Actinomycetes</taxon>
        <taxon>Propionibacteriales</taxon>
        <taxon>Nocardioidaceae</taxon>
        <taxon>Nocardioides</taxon>
    </lineage>
</organism>
<evidence type="ECO:0000313" key="2">
    <source>
        <dbReference type="Proteomes" id="UP001268542"/>
    </source>
</evidence>
<protein>
    <submittedName>
        <fullName evidence="1">Uncharacterized protein</fullName>
    </submittedName>
</protein>
<dbReference type="RefSeq" id="WP_315733713.1">
    <property type="nucleotide sequence ID" value="NZ_JAVYII010000006.1"/>
</dbReference>
<dbReference type="EMBL" id="JAVYII010000006">
    <property type="protein sequence ID" value="MDT9594203.1"/>
    <property type="molecule type" value="Genomic_DNA"/>
</dbReference>
<accession>A0ABU3PY88</accession>
<proteinExistence type="predicted"/>
<sequence length="116" mass="12253">MSVDVLLNARALVLADLGARGFADAEAVSALEDAVSTRRWWVEQWPAGEAYAAGLVAADVQDALFDAGQRWPLCTTCASIEEHSLRIDPELGGPDPAWVCETSGQAIARLGELTAG</sequence>
<evidence type="ECO:0000313" key="1">
    <source>
        <dbReference type="EMBL" id="MDT9594203.1"/>
    </source>
</evidence>
<dbReference type="Proteomes" id="UP001268542">
    <property type="component" value="Unassembled WGS sequence"/>
</dbReference>
<name>A0ABU3PY88_9ACTN</name>
<reference evidence="1 2" key="1">
    <citation type="submission" date="2023-08" db="EMBL/GenBank/DDBJ databases">
        <title>Nocardioides seae sp. nov., a bacterium isolated from a soil.</title>
        <authorList>
            <person name="Wang X."/>
        </authorList>
    </citation>
    <scope>NUCLEOTIDE SEQUENCE [LARGE SCALE GENOMIC DNA]</scope>
    <source>
        <strain evidence="1 2">YZH12</strain>
    </source>
</reference>
<keyword evidence="2" id="KW-1185">Reference proteome</keyword>